<proteinExistence type="predicted"/>
<organism evidence="1 2">
    <name type="scientific">Holotrichia oblita</name>
    <name type="common">Chafer beetle</name>
    <dbReference type="NCBI Taxonomy" id="644536"/>
    <lineage>
        <taxon>Eukaryota</taxon>
        <taxon>Metazoa</taxon>
        <taxon>Ecdysozoa</taxon>
        <taxon>Arthropoda</taxon>
        <taxon>Hexapoda</taxon>
        <taxon>Insecta</taxon>
        <taxon>Pterygota</taxon>
        <taxon>Neoptera</taxon>
        <taxon>Endopterygota</taxon>
        <taxon>Coleoptera</taxon>
        <taxon>Polyphaga</taxon>
        <taxon>Scarabaeiformia</taxon>
        <taxon>Scarabaeidae</taxon>
        <taxon>Melolonthinae</taxon>
        <taxon>Holotrichia</taxon>
    </lineage>
</organism>
<gene>
    <name evidence="1" type="ORF">MML48_1g00452</name>
</gene>
<dbReference type="EMBL" id="CM043015">
    <property type="protein sequence ID" value="KAI4470927.1"/>
    <property type="molecule type" value="Genomic_DNA"/>
</dbReference>
<accession>A0ACB9TVY2</accession>
<evidence type="ECO:0000313" key="2">
    <source>
        <dbReference type="Proteomes" id="UP001056778"/>
    </source>
</evidence>
<evidence type="ECO:0000313" key="1">
    <source>
        <dbReference type="EMBL" id="KAI4470927.1"/>
    </source>
</evidence>
<sequence>MSKKKSFFEYVTRTTIVLITFLLAVAVPKLELFISLFGALCLSALGIAFPALIDMCTHWDKPRGILFTLSVCKNCVLVIFGFAGLIIGTYTSISEIVKAFS</sequence>
<dbReference type="Proteomes" id="UP001056778">
    <property type="component" value="Chromosome 1"/>
</dbReference>
<name>A0ACB9TVY2_HOLOL</name>
<comment type="caution">
    <text evidence="1">The sequence shown here is derived from an EMBL/GenBank/DDBJ whole genome shotgun (WGS) entry which is preliminary data.</text>
</comment>
<reference evidence="1" key="1">
    <citation type="submission" date="2022-04" db="EMBL/GenBank/DDBJ databases">
        <title>Chromosome-scale genome assembly of Holotrichia oblita Faldermann.</title>
        <authorList>
            <person name="Rongchong L."/>
        </authorList>
    </citation>
    <scope>NUCLEOTIDE SEQUENCE</scope>
    <source>
        <strain evidence="1">81SQS9</strain>
    </source>
</reference>
<protein>
    <submittedName>
        <fullName evidence="1">Amino acid transporter</fullName>
    </submittedName>
</protein>
<keyword evidence="2" id="KW-1185">Reference proteome</keyword>